<dbReference type="SUPFAM" id="SSF117457">
    <property type="entry name" value="FumA C-terminal domain-like"/>
    <property type="match status" value="1"/>
</dbReference>
<name>A0A4Z0W428_9BACT</name>
<evidence type="ECO:0000259" key="3">
    <source>
        <dbReference type="Pfam" id="PF05683"/>
    </source>
</evidence>
<proteinExistence type="inferred from homology"/>
<evidence type="ECO:0000256" key="1">
    <source>
        <dbReference type="ARBA" id="ARBA00008876"/>
    </source>
</evidence>
<dbReference type="PANTHER" id="PTHR43351:SF2">
    <property type="entry name" value="L(+)-TARTRATE DEHYDRATASE SUBUNIT BETA-RELATED"/>
    <property type="match status" value="1"/>
</dbReference>
<dbReference type="NCBIfam" id="TIGR00723">
    <property type="entry name" value="ttdB_fumA_fumB"/>
    <property type="match status" value="1"/>
</dbReference>
<accession>A0A4Z0W428</accession>
<sequence length="166" mass="18541">MFILKHNLSVGDFFEYSGELIIMRDAAHNKIKQLFDDNSSLPIDFKDKIIFYAGPAKKPDNLVIGAIGPTTSSRMDNYLEIMYKLGIKATIGKGNRSSIVDLLNKKYNKYYFVCPSGAAATLAQKVFSYEVIAFPELGPEAIQKIVVVDFPLMVAIDNLGNNFYNL</sequence>
<dbReference type="InterPro" id="IPR004647">
    <property type="entry name" value="Fe-S_hydro-lyase_TtdB-typ_cat"/>
</dbReference>
<organism evidence="4 5">
    <name type="scientific">Geotoga petraea</name>
    <dbReference type="NCBI Taxonomy" id="28234"/>
    <lineage>
        <taxon>Bacteria</taxon>
        <taxon>Thermotogati</taxon>
        <taxon>Thermotogota</taxon>
        <taxon>Thermotogae</taxon>
        <taxon>Petrotogales</taxon>
        <taxon>Petrotogaceae</taxon>
        <taxon>Geotoga</taxon>
    </lineage>
</organism>
<comment type="similarity">
    <text evidence="1">Belongs to the class-I fumarase family.</text>
</comment>
<evidence type="ECO:0000313" key="5">
    <source>
        <dbReference type="Proteomes" id="UP000297288"/>
    </source>
</evidence>
<gene>
    <name evidence="4" type="ORF">E4650_03795</name>
</gene>
<feature type="domain" description="Fe-S hydro-lyase tartrate dehydratase beta-type catalytic" evidence="3">
    <location>
        <begin position="7"/>
        <end position="165"/>
    </location>
</feature>
<reference evidence="4 5" key="1">
    <citation type="submission" date="2019-04" db="EMBL/GenBank/DDBJ databases">
        <title>Draft genome sequence data and analysis of a Fermenting Bacterium, Geotoga petraea strain HO-Geo1, isolated from heavy-oil petroleum reservoir in Russia.</title>
        <authorList>
            <person name="Grouzdev D.S."/>
            <person name="Semenova E.M."/>
            <person name="Sokolova D.S."/>
            <person name="Tourova T.P."/>
            <person name="Poltaraus A.B."/>
            <person name="Nazina T.N."/>
        </authorList>
    </citation>
    <scope>NUCLEOTIDE SEQUENCE [LARGE SCALE GENOMIC DNA]</scope>
    <source>
        <strain evidence="4 5">HO-Geo1</strain>
    </source>
</reference>
<evidence type="ECO:0000313" key="4">
    <source>
        <dbReference type="EMBL" id="TGG89319.1"/>
    </source>
</evidence>
<dbReference type="AlphaFoldDB" id="A0A4Z0W428"/>
<dbReference type="GO" id="GO:0016836">
    <property type="term" value="F:hydro-lyase activity"/>
    <property type="evidence" value="ECO:0007669"/>
    <property type="project" value="InterPro"/>
</dbReference>
<dbReference type="InterPro" id="IPR036660">
    <property type="entry name" value="Fe-S_hydroAse_TtdB_cat_sf"/>
</dbReference>
<dbReference type="OrthoDB" id="9798978at2"/>
<dbReference type="Gene3D" id="3.20.130.10">
    <property type="entry name" value="Fe-S hydro-lyase, tartrate dehydratase beta-type, catalytic domain"/>
    <property type="match status" value="1"/>
</dbReference>
<dbReference type="PANTHER" id="PTHR43351">
    <property type="entry name" value="L(+)-TARTRATE DEHYDRATASE SUBUNIT BETA"/>
    <property type="match status" value="1"/>
</dbReference>
<evidence type="ECO:0000256" key="2">
    <source>
        <dbReference type="ARBA" id="ARBA00023239"/>
    </source>
</evidence>
<comment type="caution">
    <text evidence="4">The sequence shown here is derived from an EMBL/GenBank/DDBJ whole genome shotgun (WGS) entry which is preliminary data.</text>
</comment>
<dbReference type="Pfam" id="PF05683">
    <property type="entry name" value="Fumerase_C"/>
    <property type="match status" value="1"/>
</dbReference>
<protein>
    <submittedName>
        <fullName evidence="4">TRZ/ATZ family protein</fullName>
    </submittedName>
</protein>
<dbReference type="EMBL" id="SRME01000001">
    <property type="protein sequence ID" value="TGG89319.1"/>
    <property type="molecule type" value="Genomic_DNA"/>
</dbReference>
<dbReference type="Proteomes" id="UP000297288">
    <property type="component" value="Unassembled WGS sequence"/>
</dbReference>
<keyword evidence="2" id="KW-0456">Lyase</keyword>